<keyword evidence="2" id="KW-1185">Reference proteome</keyword>
<gene>
    <name evidence="1" type="ORF">RL72_03227</name>
</gene>
<proteinExistence type="predicted"/>
<sequence>MSSKHTRDLGFHLTDRDIRVLEDLERFRLLTTRQIQRLHLPAKPYGDHATVSAATRGTTRILTRLERLKAVARLERRIGGQEHGSALTIWQLGYSGERYLRQRRGETARAQYLEPGRQFASHMLAIAEVAVMLGEHAGAGWFEILDLATEPACWRTFTVGSSAITLKPDLFVITADHTTETHSFIEVDLGTEHLPAVLRKCRTYQRCYRAGEEQARHGLFPAVVWLVPTTARARAIQDAIKAARDLDADLFWITTTDQALDHLAPYAPPTNSVGDITTNPKGGNL</sequence>
<reference evidence="1 2" key="1">
    <citation type="submission" date="2015-02" db="EMBL/GenBank/DDBJ databases">
        <title>Draft genome sequences of ten Microbacterium spp. with emphasis on heavy metal contaminated environments.</title>
        <authorList>
            <person name="Corretto E."/>
        </authorList>
    </citation>
    <scope>NUCLEOTIDE SEQUENCE [LARGE SCALE GENOMIC DNA]</scope>
    <source>
        <strain evidence="1 2">DSM 23848</strain>
    </source>
</reference>
<dbReference type="EMBL" id="JYIT01000084">
    <property type="protein sequence ID" value="KJL19574.1"/>
    <property type="molecule type" value="Genomic_DNA"/>
</dbReference>
<dbReference type="Pfam" id="PF13814">
    <property type="entry name" value="Replic_Relax"/>
    <property type="match status" value="1"/>
</dbReference>
<evidence type="ECO:0008006" key="3">
    <source>
        <dbReference type="Google" id="ProtNLM"/>
    </source>
</evidence>
<evidence type="ECO:0000313" key="2">
    <source>
        <dbReference type="Proteomes" id="UP000033448"/>
    </source>
</evidence>
<dbReference type="InterPro" id="IPR025855">
    <property type="entry name" value="Replic_Relax"/>
</dbReference>
<dbReference type="AlphaFoldDB" id="A0A0F0KGL6"/>
<name>A0A0F0KGL6_9MICO</name>
<dbReference type="OrthoDB" id="4146863at2"/>
<organism evidence="1 2">
    <name type="scientific">Microbacterium azadirachtae</name>
    <dbReference type="NCBI Taxonomy" id="582680"/>
    <lineage>
        <taxon>Bacteria</taxon>
        <taxon>Bacillati</taxon>
        <taxon>Actinomycetota</taxon>
        <taxon>Actinomycetes</taxon>
        <taxon>Micrococcales</taxon>
        <taxon>Microbacteriaceae</taxon>
        <taxon>Microbacterium</taxon>
    </lineage>
</organism>
<dbReference type="Proteomes" id="UP000033448">
    <property type="component" value="Unassembled WGS sequence"/>
</dbReference>
<accession>A0A0F0KGL6</accession>
<comment type="caution">
    <text evidence="1">The sequence shown here is derived from an EMBL/GenBank/DDBJ whole genome shotgun (WGS) entry which is preliminary data.</text>
</comment>
<dbReference type="RefSeq" id="WP_082072454.1">
    <property type="nucleotide sequence ID" value="NZ_JYIT01000084.1"/>
</dbReference>
<evidence type="ECO:0000313" key="1">
    <source>
        <dbReference type="EMBL" id="KJL19574.1"/>
    </source>
</evidence>
<protein>
    <recommendedName>
        <fullName evidence="3">Replication-relaxation</fullName>
    </recommendedName>
</protein>
<dbReference type="PATRIC" id="fig|582680.7.peg.3287"/>